<dbReference type="EMBL" id="ML978961">
    <property type="protein sequence ID" value="KAF1931426.1"/>
    <property type="molecule type" value="Genomic_DNA"/>
</dbReference>
<dbReference type="RefSeq" id="XP_033451674.1">
    <property type="nucleotide sequence ID" value="XM_033589542.1"/>
</dbReference>
<dbReference type="AlphaFoldDB" id="A0A6A5RYP4"/>
<evidence type="ECO:0000313" key="3">
    <source>
        <dbReference type="Proteomes" id="UP000800082"/>
    </source>
</evidence>
<dbReference type="GeneID" id="54347189"/>
<accession>A0A6A5RYP4</accession>
<keyword evidence="3" id="KW-1185">Reference proteome</keyword>
<name>A0A6A5RYP4_9PLEO</name>
<organism evidence="2 3">
    <name type="scientific">Didymella exigua CBS 183.55</name>
    <dbReference type="NCBI Taxonomy" id="1150837"/>
    <lineage>
        <taxon>Eukaryota</taxon>
        <taxon>Fungi</taxon>
        <taxon>Dikarya</taxon>
        <taxon>Ascomycota</taxon>
        <taxon>Pezizomycotina</taxon>
        <taxon>Dothideomycetes</taxon>
        <taxon>Pleosporomycetidae</taxon>
        <taxon>Pleosporales</taxon>
        <taxon>Pleosporineae</taxon>
        <taxon>Didymellaceae</taxon>
        <taxon>Didymella</taxon>
    </lineage>
</organism>
<proteinExistence type="predicted"/>
<sequence length="592" mass="66221">MSTAAAPAPQQIVTIGVASKDALSAAIEAVGARPRRAQRRPTKPAPYDLANHSKAFLEGGQYANAYEFLNSLLAAGTSISTPAQPYAGYLAPPSQIALAASLVPYKFKSPSRETSRGSDAAFRYLQCLLSTIDGPSYPYVRRAFAFPTERTRRNPRGHRNTTRSLSPTEDDDIDHLYCEVANDKSLWYRADDVWHIVGWAFNCSAAYKKRWERWTLWLTAMLDFLEADWEVCTKQSQHEHEEDGQEGALQQSLIWQYVSGEGQLTTRTIRRRIAKAIFAIASTESLKDYPEIWENETKEPRELPNKRQKLGNVDFEVGEVADYDSDDEVKDTLARATRAIERKFEAAPPPQLPDIDNGSLSLEDAIERLGGSDAIVLRQRLLALVTQVAVKLPNQFTKLSDWFDNVVEDFRFLPTMLFNVFLTTLAVPGPMKYMFLANLLIPFVSGTLPDYFRYDPTQEHFESILLPLKGSQSFAANAKVSLILEQLFILMMADDRLESTNALREAMETGIQARRNAYGSGRGKRGKAGEEKQARELMEASSSRLLGMLEMLKIMAVNPSQRRADCKNSILSSFGSGSPLSSVPSDMEEDED</sequence>
<gene>
    <name evidence="2" type="ORF">M421DRAFT_347187</name>
</gene>
<evidence type="ECO:0000256" key="1">
    <source>
        <dbReference type="SAM" id="MobiDB-lite"/>
    </source>
</evidence>
<dbReference type="Proteomes" id="UP000800082">
    <property type="component" value="Unassembled WGS sequence"/>
</dbReference>
<reference evidence="2" key="1">
    <citation type="journal article" date="2020" name="Stud. Mycol.">
        <title>101 Dothideomycetes genomes: a test case for predicting lifestyles and emergence of pathogens.</title>
        <authorList>
            <person name="Haridas S."/>
            <person name="Albert R."/>
            <person name="Binder M."/>
            <person name="Bloem J."/>
            <person name="Labutti K."/>
            <person name="Salamov A."/>
            <person name="Andreopoulos B."/>
            <person name="Baker S."/>
            <person name="Barry K."/>
            <person name="Bills G."/>
            <person name="Bluhm B."/>
            <person name="Cannon C."/>
            <person name="Castanera R."/>
            <person name="Culley D."/>
            <person name="Daum C."/>
            <person name="Ezra D."/>
            <person name="Gonzalez J."/>
            <person name="Henrissat B."/>
            <person name="Kuo A."/>
            <person name="Liang C."/>
            <person name="Lipzen A."/>
            <person name="Lutzoni F."/>
            <person name="Magnuson J."/>
            <person name="Mondo S."/>
            <person name="Nolan M."/>
            <person name="Ohm R."/>
            <person name="Pangilinan J."/>
            <person name="Park H.-J."/>
            <person name="Ramirez L."/>
            <person name="Alfaro M."/>
            <person name="Sun H."/>
            <person name="Tritt A."/>
            <person name="Yoshinaga Y."/>
            <person name="Zwiers L.-H."/>
            <person name="Turgeon B."/>
            <person name="Goodwin S."/>
            <person name="Spatafora J."/>
            <person name="Crous P."/>
            <person name="Grigoriev I."/>
        </authorList>
    </citation>
    <scope>NUCLEOTIDE SEQUENCE</scope>
    <source>
        <strain evidence="2">CBS 183.55</strain>
    </source>
</reference>
<feature type="region of interest" description="Disordered" evidence="1">
    <location>
        <begin position="568"/>
        <end position="592"/>
    </location>
</feature>
<feature type="compositionally biased region" description="Low complexity" evidence="1">
    <location>
        <begin position="569"/>
        <end position="585"/>
    </location>
</feature>
<evidence type="ECO:0000313" key="2">
    <source>
        <dbReference type="EMBL" id="KAF1931426.1"/>
    </source>
</evidence>
<dbReference type="OrthoDB" id="5411773at2759"/>
<protein>
    <submittedName>
        <fullName evidence="2">Uncharacterized protein</fullName>
    </submittedName>
</protein>